<dbReference type="Proteomes" id="UP001642409">
    <property type="component" value="Unassembled WGS sequence"/>
</dbReference>
<accession>A0AA86NE18</accession>
<gene>
    <name evidence="1" type="ORF">HINF_LOCUS5455</name>
    <name evidence="2" type="ORF">HINF_LOCUS70486</name>
</gene>
<reference evidence="2 3" key="2">
    <citation type="submission" date="2024-07" db="EMBL/GenBank/DDBJ databases">
        <authorList>
            <person name="Akdeniz Z."/>
        </authorList>
    </citation>
    <scope>NUCLEOTIDE SEQUENCE [LARGE SCALE GENOMIC DNA]</scope>
</reference>
<evidence type="ECO:0000313" key="1">
    <source>
        <dbReference type="EMBL" id="CAI9917810.1"/>
    </source>
</evidence>
<evidence type="ECO:0000313" key="3">
    <source>
        <dbReference type="Proteomes" id="UP001642409"/>
    </source>
</evidence>
<dbReference type="AlphaFoldDB" id="A0AA86NE18"/>
<dbReference type="EMBL" id="CATOUU010000142">
    <property type="protein sequence ID" value="CAI9917810.1"/>
    <property type="molecule type" value="Genomic_DNA"/>
</dbReference>
<name>A0AA86NE18_9EUKA</name>
<dbReference type="EMBL" id="CAXDID020000529">
    <property type="protein sequence ID" value="CAL6100291.1"/>
    <property type="molecule type" value="Genomic_DNA"/>
</dbReference>
<proteinExistence type="predicted"/>
<organism evidence="1">
    <name type="scientific">Hexamita inflata</name>
    <dbReference type="NCBI Taxonomy" id="28002"/>
    <lineage>
        <taxon>Eukaryota</taxon>
        <taxon>Metamonada</taxon>
        <taxon>Diplomonadida</taxon>
        <taxon>Hexamitidae</taxon>
        <taxon>Hexamitinae</taxon>
        <taxon>Hexamita</taxon>
    </lineage>
</organism>
<protein>
    <submittedName>
        <fullName evidence="2">Hypothetical_protein</fullName>
    </submittedName>
</protein>
<reference evidence="1" key="1">
    <citation type="submission" date="2023-06" db="EMBL/GenBank/DDBJ databases">
        <authorList>
            <person name="Kurt Z."/>
        </authorList>
    </citation>
    <scope>NUCLEOTIDE SEQUENCE</scope>
</reference>
<sequence>MRMVKFRTVYKKCCSFVTINVTLKHHNVQNLYGYFRWDTKKQIDKNINNIFQDIAGNLELYLFVYKLFAPHSLMILINIISSSPLFLTLQQAQLLPTNVQQVAQTSICTNQIFRDQPINFCIKALYLESKDQSSDIVHTTAGALFHTLYTERATNIRINLTYSMMNLPSFALFGLTNSISMLNSNCSVKIPQSLAQGALVCFKCDINATASDFAFIASGQNVSSLILSSHTLIAIDQSLVQYRLFGVNVGGLAISASWIQFLLTNCNISGFFRESNISASVITFVLNTITIQIGNVRICANTNKFGSGESFLIIIGVFIESCDLCANSFYTYGLCVDEMEYSENVNHTLVCKYPFVFDGMNCQCQVGLVINESSCVNILNAVNQLLQVQEETDASVAKIRERLDTNENDSIHLKMSQDIIELQILDLYDLNNVTLSYIKDDSSQLQDNIRSNFTTLEANIEQNASILDWRIYNNITSLHDRIHILDNSMIEIHQSVTSMNQTIQYQQISENLLGENIISLNQSLLATNQFIQLQQDLIQTNNIQFNQNLTDLQQALLVSNQHILSQQMQINLLNLNIQCLSNIDALNISRQCYIKYSLDETMQCSQKIYVTNFDLSIATYIVNSNNLTNGYVFSAYIQDAFINIQDYVYNSIINPLFQNQSIFTNIKILIGAQSVNNGSLLTPSNAVTVNQMNIISQFGSQLTVNGAKFNILMQYSISTNITNFLVNLSFKMTNSNITLISSISGSINITGYQVLGTYQSTQTVAMLGLYVSLATLYINYINFQPEVYNVGNYSSCLFSEAISGIFVFNQISIILGNSSNYQLSVSIITNSFQYYTFGGLVCSTKSGSIDIIQFISDAYQLYNTNYICYSGFLVGNINSITINISVYNACVYYNMVSTSQNISYFGLVGYNSGNLLLQKALISLNVSGIFQTFGIVGFSQNSKIFDIQISTLIGQKSSYSSSAIIGLNNLKTSIQNSTIKNSQFVGQRAGAFIDISFGNSSIINSNLIQCTFNCSIHAGGYIGELLAHSAIINSTVNQSNISSTSHAGGFIAMHNALYNTTVNDSVITQTTVYGSNVAGGYIGIVVNSYSSTDNLTINLTAISGLRSVGGFFGNTTSSSLYLQRSNISYVRITGQDFGVIVGDSSNCTFKFSASSSIMNYLNGFQTECVNFDTQYSSGCIP</sequence>
<comment type="caution">
    <text evidence="1">The sequence shown here is derived from an EMBL/GenBank/DDBJ whole genome shotgun (WGS) entry which is preliminary data.</text>
</comment>
<evidence type="ECO:0000313" key="2">
    <source>
        <dbReference type="EMBL" id="CAL6100291.1"/>
    </source>
</evidence>
<keyword evidence="3" id="KW-1185">Reference proteome</keyword>